<dbReference type="RefSeq" id="WP_013737499.1">
    <property type="nucleotide sequence ID" value="NC_015435.1"/>
</dbReference>
<protein>
    <submittedName>
        <fullName evidence="3">Glycosyl transferase, group 1</fullName>
    </submittedName>
</protein>
<proteinExistence type="predicted"/>
<gene>
    <name evidence="3" type="ordered locus">Mcup_0896</name>
</gene>
<dbReference type="OrthoDB" id="132546at2157"/>
<dbReference type="Pfam" id="PF00534">
    <property type="entry name" value="Glycos_transf_1"/>
    <property type="match status" value="1"/>
</dbReference>
<sequence>MNVLAIVDFGLTERTGGYKRNFEMMRRLRNLINLDILPSVRNVRLAIDGNRRELVSLLESLNASPSYVLDLIERVDSVDEYLESLRQNKYDLAVVYSNSSENVRLARRVSKSMIGVQLQLEPFYANPSTLLRIKFRGPTGRAAMKFKEALEESRRSEEEWLSLIRGGHLNFVISVSHVPLVNSGLDRLLDYDVTFPANSIDEDIFKYRREKEDYAVYFTRLMPEKGLFEVPLIWRKVNDRKDLKLYVIGQFIDPQDEEDFLRMSRRLNVNLEYLGFLEGRELYERVASALFTLYPSHYDSFSLVVLESLALNTPVITYDTPAIREIYSGVKGVYSVKEDNIQEMANLCFKDLEVRFPEIYSSWDKVARAELESMLKVVKK</sequence>
<dbReference type="KEGG" id="mcn:Mcup_0896"/>
<name>F4G2F3_METCR</name>
<dbReference type="Proteomes" id="UP000007812">
    <property type="component" value="Chromosome"/>
</dbReference>
<dbReference type="InterPro" id="IPR001296">
    <property type="entry name" value="Glyco_trans_1"/>
</dbReference>
<dbReference type="HOGENOM" id="CLU_053640_0_0_2"/>
<dbReference type="STRING" id="1006006.Mcup_0896"/>
<organism evidence="3 4">
    <name type="scientific">Metallosphaera cuprina (strain Ar-4)</name>
    <dbReference type="NCBI Taxonomy" id="1006006"/>
    <lineage>
        <taxon>Archaea</taxon>
        <taxon>Thermoproteota</taxon>
        <taxon>Thermoprotei</taxon>
        <taxon>Sulfolobales</taxon>
        <taxon>Sulfolobaceae</taxon>
        <taxon>Metallosphaera</taxon>
    </lineage>
</organism>
<dbReference type="AlphaFoldDB" id="F4G2F3"/>
<evidence type="ECO:0000259" key="2">
    <source>
        <dbReference type="Pfam" id="PF00534"/>
    </source>
</evidence>
<dbReference type="Gene3D" id="3.40.50.2000">
    <property type="entry name" value="Glycogen Phosphorylase B"/>
    <property type="match status" value="1"/>
</dbReference>
<evidence type="ECO:0000256" key="1">
    <source>
        <dbReference type="ARBA" id="ARBA00022679"/>
    </source>
</evidence>
<accession>F4G2F3</accession>
<evidence type="ECO:0000313" key="4">
    <source>
        <dbReference type="Proteomes" id="UP000007812"/>
    </source>
</evidence>
<dbReference type="PATRIC" id="fig|1006006.8.peg.895"/>
<dbReference type="EMBL" id="CP002656">
    <property type="protein sequence ID" value="AEB95001.1"/>
    <property type="molecule type" value="Genomic_DNA"/>
</dbReference>
<dbReference type="eggNOG" id="arCOG01417">
    <property type="taxonomic scope" value="Archaea"/>
</dbReference>
<dbReference type="GeneID" id="10493087"/>
<keyword evidence="1 3" id="KW-0808">Transferase</keyword>
<keyword evidence="4" id="KW-1185">Reference proteome</keyword>
<dbReference type="GO" id="GO:0016757">
    <property type="term" value="F:glycosyltransferase activity"/>
    <property type="evidence" value="ECO:0007669"/>
    <property type="project" value="InterPro"/>
</dbReference>
<reference evidence="3 4" key="1">
    <citation type="journal article" date="2011" name="J. Bacteriol.">
        <title>Complete genome sequence of Metallosphaera cuprina, a metal sulfide-oxidizing archaeon from a hot spring.</title>
        <authorList>
            <person name="Liu L.J."/>
            <person name="You X.Y."/>
            <person name="Zheng H."/>
            <person name="Wang S."/>
            <person name="Jiang C.Y."/>
            <person name="Liu S.J."/>
        </authorList>
    </citation>
    <scope>NUCLEOTIDE SEQUENCE [LARGE SCALE GENOMIC DNA]</scope>
    <source>
        <strain evidence="3 4">Ar-4</strain>
    </source>
</reference>
<feature type="domain" description="Glycosyl transferase family 1" evidence="2">
    <location>
        <begin position="201"/>
        <end position="346"/>
    </location>
</feature>
<dbReference type="SUPFAM" id="SSF53756">
    <property type="entry name" value="UDP-Glycosyltransferase/glycogen phosphorylase"/>
    <property type="match status" value="1"/>
</dbReference>
<dbReference type="PANTHER" id="PTHR46401:SF2">
    <property type="entry name" value="GLYCOSYLTRANSFERASE WBBK-RELATED"/>
    <property type="match status" value="1"/>
</dbReference>
<dbReference type="CDD" id="cd03801">
    <property type="entry name" value="GT4_PimA-like"/>
    <property type="match status" value="1"/>
</dbReference>
<evidence type="ECO:0000313" key="3">
    <source>
        <dbReference type="EMBL" id="AEB95001.1"/>
    </source>
</evidence>
<dbReference type="PANTHER" id="PTHR46401">
    <property type="entry name" value="GLYCOSYLTRANSFERASE WBBK-RELATED"/>
    <property type="match status" value="1"/>
</dbReference>